<proteinExistence type="predicted"/>
<sequence>MVMPRFIHCFLRQKKITFGNINFIFMLMRQELNLKRETTIFALLLHFLWENEKQKLSVIVRLQLYGND</sequence>
<accession>A0A1J1IIK1</accession>
<evidence type="ECO:0000313" key="2">
    <source>
        <dbReference type="Proteomes" id="UP000183832"/>
    </source>
</evidence>
<dbReference type="EMBL" id="CVRI01000051">
    <property type="protein sequence ID" value="CRK99594.1"/>
    <property type="molecule type" value="Genomic_DNA"/>
</dbReference>
<organism evidence="1 2">
    <name type="scientific">Clunio marinus</name>
    <dbReference type="NCBI Taxonomy" id="568069"/>
    <lineage>
        <taxon>Eukaryota</taxon>
        <taxon>Metazoa</taxon>
        <taxon>Ecdysozoa</taxon>
        <taxon>Arthropoda</taxon>
        <taxon>Hexapoda</taxon>
        <taxon>Insecta</taxon>
        <taxon>Pterygota</taxon>
        <taxon>Neoptera</taxon>
        <taxon>Endopterygota</taxon>
        <taxon>Diptera</taxon>
        <taxon>Nematocera</taxon>
        <taxon>Chironomoidea</taxon>
        <taxon>Chironomidae</taxon>
        <taxon>Clunio</taxon>
    </lineage>
</organism>
<protein>
    <submittedName>
        <fullName evidence="1">CLUMA_CG012906, isoform A</fullName>
    </submittedName>
</protein>
<keyword evidence="2" id="KW-1185">Reference proteome</keyword>
<dbReference type="AlphaFoldDB" id="A0A1J1IIK1"/>
<dbReference type="Proteomes" id="UP000183832">
    <property type="component" value="Unassembled WGS sequence"/>
</dbReference>
<evidence type="ECO:0000313" key="1">
    <source>
        <dbReference type="EMBL" id="CRK99594.1"/>
    </source>
</evidence>
<reference evidence="1 2" key="1">
    <citation type="submission" date="2015-04" db="EMBL/GenBank/DDBJ databases">
        <authorList>
            <person name="Syromyatnikov M.Y."/>
            <person name="Popov V.N."/>
        </authorList>
    </citation>
    <scope>NUCLEOTIDE SEQUENCE [LARGE SCALE GENOMIC DNA]</scope>
</reference>
<gene>
    <name evidence="1" type="ORF">CLUMA_CG012906</name>
</gene>
<name>A0A1J1IIK1_9DIPT</name>